<dbReference type="EMBL" id="VSSQ01015902">
    <property type="protein sequence ID" value="MPM56734.1"/>
    <property type="molecule type" value="Genomic_DNA"/>
</dbReference>
<organism evidence="1">
    <name type="scientific">bioreactor metagenome</name>
    <dbReference type="NCBI Taxonomy" id="1076179"/>
    <lineage>
        <taxon>unclassified sequences</taxon>
        <taxon>metagenomes</taxon>
        <taxon>ecological metagenomes</taxon>
    </lineage>
</organism>
<proteinExistence type="predicted"/>
<gene>
    <name evidence="1" type="ORF">SDC9_103548</name>
</gene>
<dbReference type="AlphaFoldDB" id="A0A645B4T4"/>
<comment type="caution">
    <text evidence="1">The sequence shown here is derived from an EMBL/GenBank/DDBJ whole genome shotgun (WGS) entry which is preliminary data.</text>
</comment>
<name>A0A645B4T4_9ZZZZ</name>
<reference evidence="1" key="1">
    <citation type="submission" date="2019-08" db="EMBL/GenBank/DDBJ databases">
        <authorList>
            <person name="Kucharzyk K."/>
            <person name="Murdoch R.W."/>
            <person name="Higgins S."/>
            <person name="Loffler F."/>
        </authorList>
    </citation>
    <scope>NUCLEOTIDE SEQUENCE</scope>
</reference>
<protein>
    <submittedName>
        <fullName evidence="1">Uncharacterized protein</fullName>
    </submittedName>
</protein>
<sequence>MFQIADKFLPRRQRFLSVDTILGQMLADAQLVEVALQLTYLCRTASHEPCQLLNLIVGRTGADAAAFQLADSGFQISLRFIRDVIVLSLIALQISFQLVSYGLQRVP</sequence>
<evidence type="ECO:0000313" key="1">
    <source>
        <dbReference type="EMBL" id="MPM56734.1"/>
    </source>
</evidence>
<accession>A0A645B4T4</accession>